<feature type="domain" description="ABC transmembrane type-1" evidence="8">
    <location>
        <begin position="1"/>
        <end position="186"/>
    </location>
</feature>
<evidence type="ECO:0000256" key="4">
    <source>
        <dbReference type="ARBA" id="ARBA00022692"/>
    </source>
</evidence>
<feature type="transmembrane region" description="Helical" evidence="7">
    <location>
        <begin position="66"/>
        <end position="86"/>
    </location>
</feature>
<evidence type="ECO:0000313" key="9">
    <source>
        <dbReference type="EMBL" id="MBM6947946.1"/>
    </source>
</evidence>
<dbReference type="PANTHER" id="PTHR43744">
    <property type="entry name" value="ABC TRANSPORTER PERMEASE PROTEIN MG189-RELATED-RELATED"/>
    <property type="match status" value="1"/>
</dbReference>
<feature type="transmembrane region" description="Helical" evidence="7">
    <location>
        <begin position="168"/>
        <end position="186"/>
    </location>
</feature>
<evidence type="ECO:0000256" key="5">
    <source>
        <dbReference type="ARBA" id="ARBA00022989"/>
    </source>
</evidence>
<dbReference type="SUPFAM" id="SSF161098">
    <property type="entry name" value="MetI-like"/>
    <property type="match status" value="1"/>
</dbReference>
<sequence>MFLVILLPIASCAAYVIARMPKSKFRCKEIIYLLLLVGIVIPRGVLAIPIYQVIVALGLANTRISLVLVYVAQFMSFSIFLMRGYYASLPKGLEDAARIDGCGWFKSFWYVMTPLTKPGLLTVAIFGGLNVWNEYFLSSILIRSQELQTIPLGLAIFVDDHNVYYPELFAALTIATVPVVLLYIVAQKKFIQGLTAGAVKG</sequence>
<name>A0A938XAK7_9CLOT</name>
<dbReference type="PANTHER" id="PTHR43744:SF12">
    <property type="entry name" value="ABC TRANSPORTER PERMEASE PROTEIN MG189-RELATED"/>
    <property type="match status" value="1"/>
</dbReference>
<proteinExistence type="inferred from homology"/>
<comment type="similarity">
    <text evidence="7">Belongs to the binding-protein-dependent transport system permease family.</text>
</comment>
<dbReference type="AlphaFoldDB" id="A0A938XAK7"/>
<keyword evidence="5 7" id="KW-1133">Transmembrane helix</keyword>
<keyword evidence="3" id="KW-1003">Cell membrane</keyword>
<reference evidence="9" key="1">
    <citation type="submission" date="2020-08" db="EMBL/GenBank/DDBJ databases">
        <authorList>
            <person name="Cejkova D."/>
            <person name="Kubasova T."/>
            <person name="Jahodarova E."/>
            <person name="Rychlik I."/>
        </authorList>
    </citation>
    <scope>NUCLEOTIDE SEQUENCE</scope>
    <source>
        <strain evidence="9">An582</strain>
    </source>
</reference>
<dbReference type="Proteomes" id="UP000705508">
    <property type="component" value="Unassembled WGS sequence"/>
</dbReference>
<dbReference type="RefSeq" id="WP_204905999.1">
    <property type="nucleotide sequence ID" value="NZ_JACJKS010000005.1"/>
</dbReference>
<organism evidence="9 10">
    <name type="scientific">Mordavella massiliensis</name>
    <dbReference type="NCBI Taxonomy" id="1871024"/>
    <lineage>
        <taxon>Bacteria</taxon>
        <taxon>Bacillati</taxon>
        <taxon>Bacillota</taxon>
        <taxon>Clostridia</taxon>
        <taxon>Eubacteriales</taxon>
        <taxon>Clostridiaceae</taxon>
        <taxon>Mordavella</taxon>
    </lineage>
</organism>
<comment type="caution">
    <text evidence="9">The sequence shown here is derived from an EMBL/GenBank/DDBJ whole genome shotgun (WGS) entry which is preliminary data.</text>
</comment>
<dbReference type="Pfam" id="PF00528">
    <property type="entry name" value="BPD_transp_1"/>
    <property type="match status" value="1"/>
</dbReference>
<evidence type="ECO:0000256" key="7">
    <source>
        <dbReference type="RuleBase" id="RU363032"/>
    </source>
</evidence>
<keyword evidence="2 7" id="KW-0813">Transport</keyword>
<reference evidence="9" key="2">
    <citation type="journal article" date="2021" name="Sci. Rep.">
        <title>The distribution of antibiotic resistance genes in chicken gut microbiota commensals.</title>
        <authorList>
            <person name="Juricova H."/>
            <person name="Matiasovicova J."/>
            <person name="Kubasova T."/>
            <person name="Cejkova D."/>
            <person name="Rychlik I."/>
        </authorList>
    </citation>
    <scope>NUCLEOTIDE SEQUENCE</scope>
    <source>
        <strain evidence="9">An582</strain>
    </source>
</reference>
<dbReference type="CDD" id="cd06261">
    <property type="entry name" value="TM_PBP2"/>
    <property type="match status" value="1"/>
</dbReference>
<dbReference type="Gene3D" id="1.10.3720.10">
    <property type="entry name" value="MetI-like"/>
    <property type="match status" value="1"/>
</dbReference>
<comment type="subcellular location">
    <subcellularLocation>
        <location evidence="1 7">Cell membrane</location>
        <topology evidence="1 7">Multi-pass membrane protein</topology>
    </subcellularLocation>
</comment>
<dbReference type="InterPro" id="IPR035906">
    <property type="entry name" value="MetI-like_sf"/>
</dbReference>
<dbReference type="PROSITE" id="PS50928">
    <property type="entry name" value="ABC_TM1"/>
    <property type="match status" value="1"/>
</dbReference>
<gene>
    <name evidence="9" type="ORF">H6A20_04605</name>
</gene>
<keyword evidence="4 7" id="KW-0812">Transmembrane</keyword>
<dbReference type="GO" id="GO:0055085">
    <property type="term" value="P:transmembrane transport"/>
    <property type="evidence" value="ECO:0007669"/>
    <property type="project" value="InterPro"/>
</dbReference>
<accession>A0A938XAK7</accession>
<protein>
    <submittedName>
        <fullName evidence="9">Carbohydrate ABC transporter permease</fullName>
    </submittedName>
</protein>
<evidence type="ECO:0000313" key="10">
    <source>
        <dbReference type="Proteomes" id="UP000705508"/>
    </source>
</evidence>
<dbReference type="GO" id="GO:0005886">
    <property type="term" value="C:plasma membrane"/>
    <property type="evidence" value="ECO:0007669"/>
    <property type="project" value="UniProtKB-SubCell"/>
</dbReference>
<evidence type="ECO:0000256" key="1">
    <source>
        <dbReference type="ARBA" id="ARBA00004651"/>
    </source>
</evidence>
<evidence type="ECO:0000256" key="6">
    <source>
        <dbReference type="ARBA" id="ARBA00023136"/>
    </source>
</evidence>
<evidence type="ECO:0000256" key="2">
    <source>
        <dbReference type="ARBA" id="ARBA00022448"/>
    </source>
</evidence>
<evidence type="ECO:0000256" key="3">
    <source>
        <dbReference type="ARBA" id="ARBA00022475"/>
    </source>
</evidence>
<keyword evidence="6 7" id="KW-0472">Membrane</keyword>
<feature type="transmembrane region" description="Helical" evidence="7">
    <location>
        <begin position="30"/>
        <end position="54"/>
    </location>
</feature>
<dbReference type="InterPro" id="IPR000515">
    <property type="entry name" value="MetI-like"/>
</dbReference>
<dbReference type="EMBL" id="JACJKS010000005">
    <property type="protein sequence ID" value="MBM6947946.1"/>
    <property type="molecule type" value="Genomic_DNA"/>
</dbReference>
<evidence type="ECO:0000259" key="8">
    <source>
        <dbReference type="PROSITE" id="PS50928"/>
    </source>
</evidence>